<comment type="caution">
    <text evidence="1">The sequence shown here is derived from an EMBL/GenBank/DDBJ whole genome shotgun (WGS) entry which is preliminary data.</text>
</comment>
<accession>A0AAD8E618</accession>
<dbReference type="EMBL" id="JASPKZ010008867">
    <property type="protein sequence ID" value="KAJ9578605.1"/>
    <property type="molecule type" value="Genomic_DNA"/>
</dbReference>
<reference evidence="1" key="2">
    <citation type="submission" date="2023-05" db="EMBL/GenBank/DDBJ databases">
        <authorList>
            <person name="Fouks B."/>
        </authorList>
    </citation>
    <scope>NUCLEOTIDE SEQUENCE</scope>
    <source>
        <strain evidence="1">Stay&amp;Tobe</strain>
        <tissue evidence="1">Testes</tissue>
    </source>
</reference>
<gene>
    <name evidence="1" type="ORF">L9F63_005162</name>
</gene>
<reference evidence="1" key="1">
    <citation type="journal article" date="2023" name="IScience">
        <title>Live-bearing cockroach genome reveals convergent evolutionary mechanisms linked to viviparity in insects and beyond.</title>
        <authorList>
            <person name="Fouks B."/>
            <person name="Harrison M.C."/>
            <person name="Mikhailova A.A."/>
            <person name="Marchal E."/>
            <person name="English S."/>
            <person name="Carruthers M."/>
            <person name="Jennings E.C."/>
            <person name="Chiamaka E.L."/>
            <person name="Frigard R.A."/>
            <person name="Pippel M."/>
            <person name="Attardo G.M."/>
            <person name="Benoit J.B."/>
            <person name="Bornberg-Bauer E."/>
            <person name="Tobe S.S."/>
        </authorList>
    </citation>
    <scope>NUCLEOTIDE SEQUENCE</scope>
    <source>
        <strain evidence="1">Stay&amp;Tobe</strain>
    </source>
</reference>
<keyword evidence="2" id="KW-1185">Reference proteome</keyword>
<sequence length="83" mass="9436">WIWINNAISSRSSCFNDFSNLELFAVDSCFTRATFSYRYSRSFSCPVALSHDHLLAPLRFASHELSAVLKLFNTLNTRVARSG</sequence>
<dbReference type="Proteomes" id="UP001233999">
    <property type="component" value="Unassembled WGS sequence"/>
</dbReference>
<organism evidence="1 2">
    <name type="scientific">Diploptera punctata</name>
    <name type="common">Pacific beetle cockroach</name>
    <dbReference type="NCBI Taxonomy" id="6984"/>
    <lineage>
        <taxon>Eukaryota</taxon>
        <taxon>Metazoa</taxon>
        <taxon>Ecdysozoa</taxon>
        <taxon>Arthropoda</taxon>
        <taxon>Hexapoda</taxon>
        <taxon>Insecta</taxon>
        <taxon>Pterygota</taxon>
        <taxon>Neoptera</taxon>
        <taxon>Polyneoptera</taxon>
        <taxon>Dictyoptera</taxon>
        <taxon>Blattodea</taxon>
        <taxon>Blaberoidea</taxon>
        <taxon>Blaberidae</taxon>
        <taxon>Diplopterinae</taxon>
        <taxon>Diploptera</taxon>
    </lineage>
</organism>
<evidence type="ECO:0000313" key="1">
    <source>
        <dbReference type="EMBL" id="KAJ9578605.1"/>
    </source>
</evidence>
<dbReference type="AlphaFoldDB" id="A0AAD8E618"/>
<name>A0AAD8E618_DIPPU</name>
<proteinExistence type="predicted"/>
<feature type="non-terminal residue" evidence="1">
    <location>
        <position position="83"/>
    </location>
</feature>
<evidence type="ECO:0000313" key="2">
    <source>
        <dbReference type="Proteomes" id="UP001233999"/>
    </source>
</evidence>
<protein>
    <submittedName>
        <fullName evidence="1">Uncharacterized protein</fullName>
    </submittedName>
</protein>
<feature type="non-terminal residue" evidence="1">
    <location>
        <position position="1"/>
    </location>
</feature>